<dbReference type="PANTHER" id="PTHR12526">
    <property type="entry name" value="GLYCOSYLTRANSFERASE"/>
    <property type="match status" value="1"/>
</dbReference>
<dbReference type="AlphaFoldDB" id="A0A1R1LAN8"/>
<organism evidence="6 7">
    <name type="scientific">Tersicoccus phoenicis</name>
    <dbReference type="NCBI Taxonomy" id="554083"/>
    <lineage>
        <taxon>Bacteria</taxon>
        <taxon>Bacillati</taxon>
        <taxon>Actinomycetota</taxon>
        <taxon>Actinomycetes</taxon>
        <taxon>Micrococcales</taxon>
        <taxon>Micrococcaceae</taxon>
        <taxon>Tersicoccus</taxon>
    </lineage>
</organism>
<evidence type="ECO:0000259" key="4">
    <source>
        <dbReference type="Pfam" id="PF00534"/>
    </source>
</evidence>
<keyword evidence="2" id="KW-0328">Glycosyltransferase</keyword>
<accession>A0A1R1LAN8</accession>
<name>A0A1R1LAN8_9MICC</name>
<dbReference type="Gene3D" id="3.40.50.2000">
    <property type="entry name" value="Glycogen Phosphorylase B"/>
    <property type="match status" value="2"/>
</dbReference>
<comment type="caution">
    <text evidence="6">The sequence shown here is derived from an EMBL/GenBank/DDBJ whole genome shotgun (WGS) entry which is preliminary data.</text>
</comment>
<evidence type="ECO:0000313" key="6">
    <source>
        <dbReference type="EMBL" id="OMH24579.1"/>
    </source>
</evidence>
<protein>
    <submittedName>
        <fullName evidence="6">Uncharacterized protein</fullName>
    </submittedName>
</protein>
<sequence length="588" mass="62755">MACNLALAADTTVRRLREDPALFVLLLSRRLPSSVAGKVAHAVLNGAPIPAGSRLALTASLIAGDHRGLESRLRASAARRSHGGRRRWAAEVAVVAGRPDLADPLLGAAAPAHGALARTLARRLWYDGDVTGAISALDGEGRAARALQQRLISERQVLSGWAPRLPSAPVDPIGSRVLHLLTNSLPHTGSGYAQRSHSILLAQQHIGLDPLAVTRIGYPVLVGRALASDRDVVDGVPYQRLLEGRLPATTEQRLQRQAEAVLRLGEQFRPAVVHTTTDFTNALVGGAVARSLGVPWVYEVRGMLADTWASTRGEVARHSERYRLSNAREAEAMCAADLVITLGEEMRARIMEAGVDPARILLAPNGVGGPFLEEPLEPREARKQLGLDLPGPVIGTVSSLVDYEGLDTLIDATAVLAPSWPTLHLMIVGSGAAEAALRQRAARAGLTDRITFVGRVPRAEAAAYHQALDIFVVPRRDLSVTRTVTPLKPVEASASARPVVASDLPALREVVQDGRSGLLVTPEDAAALAMGLRRLLSDAAERVRMGRAGRAHVLAHRTWEANARSCADAYEKVRGRGQGNDGRRDGID</sequence>
<proteinExistence type="inferred from homology"/>
<feature type="domain" description="Glycosyltransferase subfamily 4-like N-terminal" evidence="5">
    <location>
        <begin position="191"/>
        <end position="366"/>
    </location>
</feature>
<dbReference type="Pfam" id="PF13579">
    <property type="entry name" value="Glyco_trans_4_4"/>
    <property type="match status" value="1"/>
</dbReference>
<dbReference type="Proteomes" id="UP000187085">
    <property type="component" value="Unassembled WGS sequence"/>
</dbReference>
<evidence type="ECO:0000256" key="2">
    <source>
        <dbReference type="ARBA" id="ARBA00022676"/>
    </source>
</evidence>
<gene>
    <name evidence="6" type="ORF">BKD30_08100</name>
</gene>
<reference evidence="6 7" key="1">
    <citation type="submission" date="2016-12" db="EMBL/GenBank/DDBJ databases">
        <title>Draft genome of Tersicoccus phoenicis 1P05MA.</title>
        <authorList>
            <person name="Nakajima Y."/>
            <person name="Yoshizawa S."/>
            <person name="Nakamura K."/>
            <person name="Ogura Y."/>
            <person name="Hayashi T."/>
            <person name="Kogure K."/>
        </authorList>
    </citation>
    <scope>NUCLEOTIDE SEQUENCE [LARGE SCALE GENOMIC DNA]</scope>
    <source>
        <strain evidence="6 7">1p05MA</strain>
    </source>
</reference>
<dbReference type="SUPFAM" id="SSF53756">
    <property type="entry name" value="UDP-Glycosyltransferase/glycogen phosphorylase"/>
    <property type="match status" value="1"/>
</dbReference>
<evidence type="ECO:0000313" key="7">
    <source>
        <dbReference type="Proteomes" id="UP000187085"/>
    </source>
</evidence>
<feature type="domain" description="Glycosyl transferase family 1" evidence="4">
    <location>
        <begin position="380"/>
        <end position="551"/>
    </location>
</feature>
<dbReference type="CDD" id="cd03794">
    <property type="entry name" value="GT4_WbuB-like"/>
    <property type="match status" value="1"/>
</dbReference>
<dbReference type="STRING" id="554083.BKD30_08100"/>
<dbReference type="EMBL" id="MRDE01000053">
    <property type="protein sequence ID" value="OMH24579.1"/>
    <property type="molecule type" value="Genomic_DNA"/>
</dbReference>
<dbReference type="PANTHER" id="PTHR12526:SF640">
    <property type="entry name" value="COLANIC ACID BIOSYNTHESIS GLYCOSYLTRANSFERASE WCAL-RELATED"/>
    <property type="match status" value="1"/>
</dbReference>
<evidence type="ECO:0000256" key="1">
    <source>
        <dbReference type="ARBA" id="ARBA00009481"/>
    </source>
</evidence>
<comment type="similarity">
    <text evidence="1">Belongs to the glycosyltransferase group 1 family. Glycosyltransferase 4 subfamily.</text>
</comment>
<keyword evidence="7" id="KW-1185">Reference proteome</keyword>
<evidence type="ECO:0000256" key="3">
    <source>
        <dbReference type="ARBA" id="ARBA00022679"/>
    </source>
</evidence>
<dbReference type="InterPro" id="IPR001296">
    <property type="entry name" value="Glyco_trans_1"/>
</dbReference>
<evidence type="ECO:0000259" key="5">
    <source>
        <dbReference type="Pfam" id="PF13579"/>
    </source>
</evidence>
<dbReference type="Pfam" id="PF00534">
    <property type="entry name" value="Glycos_transf_1"/>
    <property type="match status" value="1"/>
</dbReference>
<dbReference type="GO" id="GO:0016757">
    <property type="term" value="F:glycosyltransferase activity"/>
    <property type="evidence" value="ECO:0007669"/>
    <property type="project" value="UniProtKB-KW"/>
</dbReference>
<keyword evidence="3" id="KW-0808">Transferase</keyword>
<dbReference type="InterPro" id="IPR028098">
    <property type="entry name" value="Glyco_trans_4-like_N"/>
</dbReference>